<comment type="caution">
    <text evidence="1">The sequence shown here is derived from an EMBL/GenBank/DDBJ whole genome shotgun (WGS) entry which is preliminary data.</text>
</comment>
<organism evidence="1 2">
    <name type="scientific">Phomopsis amygdali</name>
    <name type="common">Fusicoccum amygdali</name>
    <dbReference type="NCBI Taxonomy" id="1214568"/>
    <lineage>
        <taxon>Eukaryota</taxon>
        <taxon>Fungi</taxon>
        <taxon>Dikarya</taxon>
        <taxon>Ascomycota</taxon>
        <taxon>Pezizomycotina</taxon>
        <taxon>Sordariomycetes</taxon>
        <taxon>Sordariomycetidae</taxon>
        <taxon>Diaporthales</taxon>
        <taxon>Diaporthaceae</taxon>
        <taxon>Diaporthe</taxon>
    </lineage>
</organism>
<evidence type="ECO:0000313" key="2">
    <source>
        <dbReference type="Proteomes" id="UP001265746"/>
    </source>
</evidence>
<name>A0AAD9SKQ3_PHOAM</name>
<reference evidence="1" key="1">
    <citation type="submission" date="2023-06" db="EMBL/GenBank/DDBJ databases">
        <authorList>
            <person name="Noh H."/>
        </authorList>
    </citation>
    <scope>NUCLEOTIDE SEQUENCE</scope>
    <source>
        <strain evidence="1">DUCC20226</strain>
    </source>
</reference>
<proteinExistence type="predicted"/>
<dbReference type="EMBL" id="JAUJFL010000002">
    <property type="protein sequence ID" value="KAK2610139.1"/>
    <property type="molecule type" value="Genomic_DNA"/>
</dbReference>
<protein>
    <submittedName>
        <fullName evidence="1">Uncharacterized protein</fullName>
    </submittedName>
</protein>
<dbReference type="AlphaFoldDB" id="A0AAD9SKQ3"/>
<evidence type="ECO:0000313" key="1">
    <source>
        <dbReference type="EMBL" id="KAK2610139.1"/>
    </source>
</evidence>
<dbReference type="Proteomes" id="UP001265746">
    <property type="component" value="Unassembled WGS sequence"/>
</dbReference>
<keyword evidence="2" id="KW-1185">Reference proteome</keyword>
<sequence length="243" mass="27360">MGTAIKIHSLLFHDHDGNASAMVFWAPTDQPLPALYSFAIYVTSPENTSPESFNAVELLQALNTSRYAPETTGYRLDIYFRPGSSVDECKQHYNAEKAARGTYADQLKKVRNGRGQIRADNHTEGTQRLPGLVPSYLRPPSFCHHDVLFIIDSPDWRSGADLRMVEFRPAEVPSEFDPDPEELEEAPDMVAPTRTRAFPVCPDPEAYDGGGTVQGRMYDMFLIKEEQLSDPYEQALELGWTSW</sequence>
<gene>
    <name evidence="1" type="ORF">N8I77_003593</name>
</gene>
<accession>A0AAD9SKQ3</accession>